<dbReference type="HAMAP" id="MF_00715">
    <property type="entry name" value="SlyX"/>
    <property type="match status" value="1"/>
</dbReference>
<proteinExistence type="inferred from homology"/>
<dbReference type="RefSeq" id="WP_254739365.1">
    <property type="nucleotide sequence ID" value="NZ_JANCLU010000004.1"/>
</dbReference>
<comment type="caution">
    <text evidence="3">The sequence shown here is derived from an EMBL/GenBank/DDBJ whole genome shotgun (WGS) entry which is preliminary data.</text>
</comment>
<dbReference type="Proteomes" id="UP001205890">
    <property type="component" value="Unassembled WGS sequence"/>
</dbReference>
<keyword evidence="4" id="KW-1185">Reference proteome</keyword>
<sequence>MPEPDPKDRLDDIETRLAYQDQAMEDLNAAVTAQWTAIEDLTRRLAMLTDRLQAVEDRPASDPGDEPPPPHY</sequence>
<accession>A0ABT1L8Z3</accession>
<dbReference type="PANTHER" id="PTHR36508">
    <property type="entry name" value="PROTEIN SLYX"/>
    <property type="match status" value="1"/>
</dbReference>
<dbReference type="PANTHER" id="PTHR36508:SF1">
    <property type="entry name" value="PROTEIN SLYX"/>
    <property type="match status" value="1"/>
</dbReference>
<feature type="region of interest" description="Disordered" evidence="2">
    <location>
        <begin position="53"/>
        <end position="72"/>
    </location>
</feature>
<evidence type="ECO:0000313" key="4">
    <source>
        <dbReference type="Proteomes" id="UP001205890"/>
    </source>
</evidence>
<evidence type="ECO:0000313" key="3">
    <source>
        <dbReference type="EMBL" id="MCP8937939.1"/>
    </source>
</evidence>
<reference evidence="3 4" key="1">
    <citation type="submission" date="2022-07" db="EMBL/GenBank/DDBJ databases">
        <authorList>
            <person name="Li W.-J."/>
            <person name="Deng Q.-Q."/>
        </authorList>
    </citation>
    <scope>NUCLEOTIDE SEQUENCE [LARGE SCALE GENOMIC DNA]</scope>
    <source>
        <strain evidence="3 4">SYSU M60028</strain>
    </source>
</reference>
<evidence type="ECO:0000256" key="1">
    <source>
        <dbReference type="HAMAP-Rule" id="MF_00715"/>
    </source>
</evidence>
<comment type="similarity">
    <text evidence="1">Belongs to the SlyX family.</text>
</comment>
<dbReference type="EMBL" id="JANCLU010000004">
    <property type="protein sequence ID" value="MCP8937939.1"/>
    <property type="molecule type" value="Genomic_DNA"/>
</dbReference>
<dbReference type="Gene3D" id="1.20.5.300">
    <property type="match status" value="1"/>
</dbReference>
<gene>
    <name evidence="1" type="primary">slyX</name>
    <name evidence="3" type="ORF">NK718_05380</name>
</gene>
<evidence type="ECO:0000256" key="2">
    <source>
        <dbReference type="SAM" id="MobiDB-lite"/>
    </source>
</evidence>
<dbReference type="Pfam" id="PF04102">
    <property type="entry name" value="SlyX"/>
    <property type="match status" value="1"/>
</dbReference>
<dbReference type="InterPro" id="IPR007236">
    <property type="entry name" value="SlyX"/>
</dbReference>
<protein>
    <recommendedName>
        <fullName evidence="1">Protein SlyX homolog</fullName>
    </recommendedName>
</protein>
<organism evidence="3 4">
    <name type="scientific">Alsobacter ponti</name>
    <dbReference type="NCBI Taxonomy" id="2962936"/>
    <lineage>
        <taxon>Bacteria</taxon>
        <taxon>Pseudomonadati</taxon>
        <taxon>Pseudomonadota</taxon>
        <taxon>Alphaproteobacteria</taxon>
        <taxon>Hyphomicrobiales</taxon>
        <taxon>Alsobacteraceae</taxon>
        <taxon>Alsobacter</taxon>
    </lineage>
</organism>
<name>A0ABT1L8Z3_9HYPH</name>